<dbReference type="Proteomes" id="UP000192939">
    <property type="component" value="Unassembled WGS sequence"/>
</dbReference>
<sequence>MYPKILIAFVLSIILTSCTSQPMKDDPNSEAYTLYHNIFYHQYSTQLALLADILERISQVELDQEESAYIQGKIDGYSENSWFVFYSMNRTDSPSLDQAVPAELRSAMYEVIDETNQLLSSLNEKLDAHNKLTVAQDNQELIQELIQQCDELNVTSSYIKDEKNWSSYKEQLQLALLKFQEFRGKLQPE</sequence>
<feature type="coiled-coil region" evidence="1">
    <location>
        <begin position="112"/>
        <end position="155"/>
    </location>
</feature>
<reference evidence="2 3" key="1">
    <citation type="submission" date="2017-04" db="EMBL/GenBank/DDBJ databases">
        <authorList>
            <person name="Varghese N."/>
            <person name="Submissions S."/>
        </authorList>
    </citation>
    <scope>NUCLEOTIDE SEQUENCE [LARGE SCALE GENOMIC DNA]</scope>
    <source>
        <strain evidence="2 3">J12</strain>
    </source>
</reference>
<name>A0ABY1LV30_9BACL</name>
<dbReference type="RefSeq" id="WP_085278549.1">
    <property type="nucleotide sequence ID" value="NZ_FXAE01000007.1"/>
</dbReference>
<protein>
    <submittedName>
        <fullName evidence="2">Uncharacterized protein</fullName>
    </submittedName>
</protein>
<dbReference type="EMBL" id="FXAE01000007">
    <property type="protein sequence ID" value="SMF07415.1"/>
    <property type="molecule type" value="Genomic_DNA"/>
</dbReference>
<accession>A0ABY1LV30</accession>
<keyword evidence="3" id="KW-1185">Reference proteome</keyword>
<dbReference type="PROSITE" id="PS51257">
    <property type="entry name" value="PROKAR_LIPOPROTEIN"/>
    <property type="match status" value="1"/>
</dbReference>
<proteinExistence type="predicted"/>
<evidence type="ECO:0000256" key="1">
    <source>
        <dbReference type="SAM" id="Coils"/>
    </source>
</evidence>
<gene>
    <name evidence="2" type="ORF">SAMN02744124_01126</name>
</gene>
<evidence type="ECO:0000313" key="3">
    <source>
        <dbReference type="Proteomes" id="UP000192939"/>
    </source>
</evidence>
<keyword evidence="1" id="KW-0175">Coiled coil</keyword>
<comment type="caution">
    <text evidence="2">The sequence shown here is derived from an EMBL/GenBank/DDBJ whole genome shotgun (WGS) entry which is preliminary data.</text>
</comment>
<organism evidence="2 3">
    <name type="scientific">Paenibacillus barengoltzii J12</name>
    <dbReference type="NCBI Taxonomy" id="935846"/>
    <lineage>
        <taxon>Bacteria</taxon>
        <taxon>Bacillati</taxon>
        <taxon>Bacillota</taxon>
        <taxon>Bacilli</taxon>
        <taxon>Bacillales</taxon>
        <taxon>Paenibacillaceae</taxon>
        <taxon>Paenibacillus</taxon>
    </lineage>
</organism>
<evidence type="ECO:0000313" key="2">
    <source>
        <dbReference type="EMBL" id="SMF07415.1"/>
    </source>
</evidence>